<dbReference type="EMBL" id="QEAM01000729">
    <property type="protein sequence ID" value="TPX35852.1"/>
    <property type="molecule type" value="Genomic_DNA"/>
</dbReference>
<accession>A0A507C8A7</accession>
<reference evidence="2 3" key="1">
    <citation type="journal article" date="2019" name="Sci. Rep.">
        <title>Comparative genomics of chytrid fungi reveal insights into the obligate biotrophic and pathogenic lifestyle of Synchytrium endobioticum.</title>
        <authorList>
            <person name="van de Vossenberg B.T.L.H."/>
            <person name="Warris S."/>
            <person name="Nguyen H.D.T."/>
            <person name="van Gent-Pelzer M.P.E."/>
            <person name="Joly D.L."/>
            <person name="van de Geest H.C."/>
            <person name="Bonants P.J.M."/>
            <person name="Smith D.S."/>
            <person name="Levesque C.A."/>
            <person name="van der Lee T.A.J."/>
        </authorList>
    </citation>
    <scope>NUCLEOTIDE SEQUENCE [LARGE SCALE GENOMIC DNA]</scope>
    <source>
        <strain evidence="2 3">LEV6574</strain>
    </source>
</reference>
<feature type="compositionally biased region" description="Basic and acidic residues" evidence="1">
    <location>
        <begin position="156"/>
        <end position="168"/>
    </location>
</feature>
<dbReference type="AlphaFoldDB" id="A0A507C8A7"/>
<evidence type="ECO:0000313" key="2">
    <source>
        <dbReference type="EMBL" id="TPX35852.1"/>
    </source>
</evidence>
<feature type="compositionally biased region" description="Basic residues" evidence="1">
    <location>
        <begin position="140"/>
        <end position="155"/>
    </location>
</feature>
<protein>
    <submittedName>
        <fullName evidence="2">Uncharacterized protein</fullName>
    </submittedName>
</protein>
<evidence type="ECO:0000313" key="3">
    <source>
        <dbReference type="Proteomes" id="UP000320475"/>
    </source>
</evidence>
<dbReference type="Proteomes" id="UP000320475">
    <property type="component" value="Unassembled WGS sequence"/>
</dbReference>
<dbReference type="VEuPathDB" id="FungiDB:SeMB42_g07048"/>
<organism evidence="2 3">
    <name type="scientific">Synchytrium endobioticum</name>
    <dbReference type="NCBI Taxonomy" id="286115"/>
    <lineage>
        <taxon>Eukaryota</taxon>
        <taxon>Fungi</taxon>
        <taxon>Fungi incertae sedis</taxon>
        <taxon>Chytridiomycota</taxon>
        <taxon>Chytridiomycota incertae sedis</taxon>
        <taxon>Chytridiomycetes</taxon>
        <taxon>Synchytriales</taxon>
        <taxon>Synchytriaceae</taxon>
        <taxon>Synchytrium</taxon>
    </lineage>
</organism>
<feature type="region of interest" description="Disordered" evidence="1">
    <location>
        <begin position="130"/>
        <end position="168"/>
    </location>
</feature>
<sequence length="336" mass="37205">MLKKYRLLCQSDRNCNVAKGVFFNCDEGSVLDPLDRSKGLEKRDKSLALISKARAALVANRGNRGNNYLLKAHWTPNPFRPLQSKNEVARYTPSTIDRTTPMKCPVPPVLKVSPKVVEFDSDKYEEVKEVPEEMAVKPSSKAKAKRAPSGRSSRKIVKDDSDEETSKKNFTDATRAIASLSQRCGGYRTIHVGHLRGHICIDQKEIIARRINDAVGIVNRARAIAERATEMLIDCICSGNQDTHLLLQLTHGGKGGATCYISTMSGPEITSAEGSPHVKSMASYVRLKQMSDDKRTIAKPDSGCHLFNRMFSSESIKTSFLIHPSIRAYITLPTGK</sequence>
<gene>
    <name evidence="2" type="ORF">SeLEV6574_g08125</name>
</gene>
<name>A0A507C8A7_9FUNG</name>
<proteinExistence type="predicted"/>
<evidence type="ECO:0000256" key="1">
    <source>
        <dbReference type="SAM" id="MobiDB-lite"/>
    </source>
</evidence>
<dbReference type="VEuPathDB" id="FungiDB:SeMB42_g05897"/>
<comment type="caution">
    <text evidence="2">The sequence shown here is derived from an EMBL/GenBank/DDBJ whole genome shotgun (WGS) entry which is preliminary data.</text>
</comment>